<evidence type="ECO:0000313" key="2">
    <source>
        <dbReference type="EMBL" id="OGI78010.1"/>
    </source>
</evidence>
<evidence type="ECO:0000256" key="1">
    <source>
        <dbReference type="ARBA" id="ARBA00022649"/>
    </source>
</evidence>
<sequence>MSAKVVDKFFERLELLKRDKSNPILNNHKLHGEYEGCRSINVTGNFRAVFEYFDEDKIVFSDIGTHPELYG</sequence>
<comment type="caution">
    <text evidence="2">The sequence shown here is derived from an EMBL/GenBank/DDBJ whole genome shotgun (WGS) entry which is preliminary data.</text>
</comment>
<protein>
    <recommendedName>
        <fullName evidence="4">Plasmid stabilization protein</fullName>
    </recommendedName>
</protein>
<accession>A0A1F6W7T5</accession>
<keyword evidence="1" id="KW-1277">Toxin-antitoxin system</keyword>
<dbReference type="InterPro" id="IPR007712">
    <property type="entry name" value="RelE/ParE_toxin"/>
</dbReference>
<dbReference type="EMBL" id="MFUE01000004">
    <property type="protein sequence ID" value="OGI78010.1"/>
    <property type="molecule type" value="Genomic_DNA"/>
</dbReference>
<dbReference type="InterPro" id="IPR035093">
    <property type="entry name" value="RelE/ParE_toxin_dom_sf"/>
</dbReference>
<gene>
    <name evidence="2" type="ORF">A3D42_01820</name>
</gene>
<name>A0A1F6W7T5_9BACT</name>
<evidence type="ECO:0008006" key="4">
    <source>
        <dbReference type="Google" id="ProtNLM"/>
    </source>
</evidence>
<evidence type="ECO:0000313" key="3">
    <source>
        <dbReference type="Proteomes" id="UP000177777"/>
    </source>
</evidence>
<reference evidence="2 3" key="1">
    <citation type="journal article" date="2016" name="Nat. Commun.">
        <title>Thousands of microbial genomes shed light on interconnected biogeochemical processes in an aquifer system.</title>
        <authorList>
            <person name="Anantharaman K."/>
            <person name="Brown C.T."/>
            <person name="Hug L.A."/>
            <person name="Sharon I."/>
            <person name="Castelle C.J."/>
            <person name="Probst A.J."/>
            <person name="Thomas B.C."/>
            <person name="Singh A."/>
            <person name="Wilkins M.J."/>
            <person name="Karaoz U."/>
            <person name="Brodie E.L."/>
            <person name="Williams K.H."/>
            <person name="Hubbard S.S."/>
            <person name="Banfield J.F."/>
        </authorList>
    </citation>
    <scope>NUCLEOTIDE SEQUENCE [LARGE SCALE GENOMIC DNA]</scope>
</reference>
<dbReference type="NCBIfam" id="TIGR02385">
    <property type="entry name" value="RelE_StbE"/>
    <property type="match status" value="1"/>
</dbReference>
<dbReference type="SUPFAM" id="SSF143011">
    <property type="entry name" value="RelE-like"/>
    <property type="match status" value="1"/>
</dbReference>
<dbReference type="Proteomes" id="UP000177777">
    <property type="component" value="Unassembled WGS sequence"/>
</dbReference>
<dbReference type="AlphaFoldDB" id="A0A1F6W7T5"/>
<dbReference type="Gene3D" id="3.30.2310.20">
    <property type="entry name" value="RelE-like"/>
    <property type="match status" value="1"/>
</dbReference>
<organism evidence="2 3">
    <name type="scientific">Candidatus Nomurabacteria bacterium RIFCSPHIGHO2_02_FULL_41_18</name>
    <dbReference type="NCBI Taxonomy" id="1801754"/>
    <lineage>
        <taxon>Bacteria</taxon>
        <taxon>Candidatus Nomuraibacteriota</taxon>
    </lineage>
</organism>
<dbReference type="STRING" id="1801754.A3D42_01820"/>
<proteinExistence type="predicted"/>